<name>A0A5J4R5H1_9ZZZZ</name>
<dbReference type="InterPro" id="IPR025591">
    <property type="entry name" value="RloB"/>
</dbReference>
<dbReference type="AlphaFoldDB" id="A0A5J4R5H1"/>
<accession>A0A5J4R5H1</accession>
<evidence type="ECO:0008006" key="2">
    <source>
        <dbReference type="Google" id="ProtNLM"/>
    </source>
</evidence>
<comment type="caution">
    <text evidence="1">The sequence shown here is derived from an EMBL/GenBank/DDBJ whole genome shotgun (WGS) entry which is preliminary data.</text>
</comment>
<dbReference type="Pfam" id="PF13707">
    <property type="entry name" value="RloB"/>
    <property type="match status" value="1"/>
</dbReference>
<dbReference type="EMBL" id="SNRY01001732">
    <property type="protein sequence ID" value="KAA6328919.1"/>
    <property type="molecule type" value="Genomic_DNA"/>
</dbReference>
<gene>
    <name evidence="1" type="ORF">EZS27_022225</name>
</gene>
<organism evidence="1">
    <name type="scientific">termite gut metagenome</name>
    <dbReference type="NCBI Taxonomy" id="433724"/>
    <lineage>
        <taxon>unclassified sequences</taxon>
        <taxon>metagenomes</taxon>
        <taxon>organismal metagenomes</taxon>
    </lineage>
</organism>
<proteinExistence type="predicted"/>
<protein>
    <recommendedName>
        <fullName evidence="2">RloB domain-containing protein</fullName>
    </recommendedName>
</protein>
<sequence length="194" mass="22964">MGGRKQKIREPKSGIYIIGEGITEQYYFLHLKNLFGFHCTIKPRFFGNTSIVEMKKKIEELLREDVCVVCVFDADVYVWNESERKKLEQLQNKYKKNKNLLICNSLPSIEFWFLLHYVNTNRHFKDAKDAEIALRKHIQEYSKTTVFLEKEKWVKDLCSEGKMELAMERAKKCTKDDGSYTNMDEALKLLMNMI</sequence>
<reference evidence="1" key="1">
    <citation type="submission" date="2019-03" db="EMBL/GenBank/DDBJ databases">
        <title>Single cell metagenomics reveals metabolic interactions within the superorganism composed of flagellate Streblomastix strix and complex community of Bacteroidetes bacteria on its surface.</title>
        <authorList>
            <person name="Treitli S.C."/>
            <person name="Kolisko M."/>
            <person name="Husnik F."/>
            <person name="Keeling P."/>
            <person name="Hampl V."/>
        </authorList>
    </citation>
    <scope>NUCLEOTIDE SEQUENCE</scope>
    <source>
        <strain evidence="1">STM</strain>
    </source>
</reference>
<evidence type="ECO:0000313" key="1">
    <source>
        <dbReference type="EMBL" id="KAA6328919.1"/>
    </source>
</evidence>